<reference evidence="2 3" key="1">
    <citation type="submission" date="2019-11" db="EMBL/GenBank/DDBJ databases">
        <title>Comparative genomics of hydrocarbon-degrading Desulfosarcina strains.</title>
        <authorList>
            <person name="Watanabe M."/>
            <person name="Kojima H."/>
            <person name="Fukui M."/>
        </authorList>
    </citation>
    <scope>NUCLEOTIDE SEQUENCE [LARGE SCALE GENOMIC DNA]</scope>
    <source>
        <strain evidence="2 3">PL12</strain>
    </source>
</reference>
<proteinExistence type="predicted"/>
<dbReference type="InterPro" id="IPR027417">
    <property type="entry name" value="P-loop_NTPase"/>
</dbReference>
<dbReference type="RefSeq" id="WP_155319247.1">
    <property type="nucleotide sequence ID" value="NZ_AP021874.1"/>
</dbReference>
<dbReference type="SUPFAM" id="SSF52540">
    <property type="entry name" value="P-loop containing nucleoside triphosphate hydrolases"/>
    <property type="match status" value="1"/>
</dbReference>
<dbReference type="Pfam" id="PF05729">
    <property type="entry name" value="NACHT"/>
    <property type="match status" value="1"/>
</dbReference>
<dbReference type="EMBL" id="AP021874">
    <property type="protein sequence ID" value="BBO71400.1"/>
    <property type="molecule type" value="Genomic_DNA"/>
</dbReference>
<dbReference type="PANTHER" id="PTHR46844:SF1">
    <property type="entry name" value="SLR5058 PROTEIN"/>
    <property type="match status" value="1"/>
</dbReference>
<dbReference type="PANTHER" id="PTHR46844">
    <property type="entry name" value="SLR5058 PROTEIN"/>
    <property type="match status" value="1"/>
</dbReference>
<evidence type="ECO:0000259" key="1">
    <source>
        <dbReference type="PROSITE" id="PS50837"/>
    </source>
</evidence>
<dbReference type="AlphaFoldDB" id="A0A5K7YSW9"/>
<accession>A0A5K7YSW9</accession>
<dbReference type="PROSITE" id="PS50837">
    <property type="entry name" value="NACHT"/>
    <property type="match status" value="1"/>
</dbReference>
<name>A0A5K7YSW9_9BACT</name>
<keyword evidence="3" id="KW-1185">Reference proteome</keyword>
<gene>
    <name evidence="2" type="ORF">DSCA_53300</name>
</gene>
<protein>
    <recommendedName>
        <fullName evidence="1">NACHT domain-containing protein</fullName>
    </recommendedName>
</protein>
<sequence>MEMPTENIIKKCFMSVFDDINFASEAFFQEKKLLTISKNKYADYISRLVGTISLYRSRRNLSVEDIYIPVKVSNRIQRDSYKTTEEIKNSVMHQVSGKLGYRQQNEQIYSPLDAIEKSNGGFLLYGDAGAGKSTLFKWVTLEVARGKKIRQNNVLPIFFSASELEYNNKTVLKASVDLLSWLKIGEPERVIDRLLEHGKCMILIDGLDEVNKDFYKKTIQELNRIFAKYPKSYLCISTRPFYCDVAMPSFEAFEILPFSSYDRKQFIKNWYKNIDEKKGLNLISILENKIELLDLGSNPLLLSLICALFKENLNIPSDIVELYNRSIDVFLGKWDDFRFIERETALKDLSSTKRKVFVSWLAAIMHFKGRIVFTKDDIEQSDFVNRLSKMLSCELPEAEYILSSLYRDFGILCEKAPGYYTFSHFTIHEYLVANYLVDNRKEIDWIKRYFNSEEWFDIHIFLAKKLHNSDLYLKYLFKRARFDSFNDVLLLRVIWDAKPICSEKVQKEIILYLVSYVAKAAKISISIAKVEYDECAMSEDDTPILYIYLNKKLKQSYYKIQQNLIDLLKQRGIPLSKIHKLNSIAGNHYKNTRNLIEDLKNILGGDLFVRNKTDILTLCNMSFSNRKYFSSSNLIRFCLLDLLHILQSSNVPFEHFETGKNLLFKELEKYWGYAINRIEFREELSNTISDDFDKKREIQIMRKEKNEYQSKLYDEYLDKTEYGDTE</sequence>
<organism evidence="2 3">
    <name type="scientific">Desulfosarcina alkanivorans</name>
    <dbReference type="NCBI Taxonomy" id="571177"/>
    <lineage>
        <taxon>Bacteria</taxon>
        <taxon>Pseudomonadati</taxon>
        <taxon>Thermodesulfobacteriota</taxon>
        <taxon>Desulfobacteria</taxon>
        <taxon>Desulfobacterales</taxon>
        <taxon>Desulfosarcinaceae</taxon>
        <taxon>Desulfosarcina</taxon>
    </lineage>
</organism>
<evidence type="ECO:0000313" key="2">
    <source>
        <dbReference type="EMBL" id="BBO71400.1"/>
    </source>
</evidence>
<dbReference type="KEGG" id="dalk:DSCA_53300"/>
<feature type="domain" description="NACHT" evidence="1">
    <location>
        <begin position="120"/>
        <end position="240"/>
    </location>
</feature>
<evidence type="ECO:0000313" key="3">
    <source>
        <dbReference type="Proteomes" id="UP000427906"/>
    </source>
</evidence>
<dbReference type="InterPro" id="IPR007111">
    <property type="entry name" value="NACHT_NTPase"/>
</dbReference>
<dbReference type="Proteomes" id="UP000427906">
    <property type="component" value="Chromosome"/>
</dbReference>
<dbReference type="Gene3D" id="3.40.50.300">
    <property type="entry name" value="P-loop containing nucleotide triphosphate hydrolases"/>
    <property type="match status" value="1"/>
</dbReference>
<dbReference type="OrthoDB" id="5526615at2"/>